<dbReference type="Proteomes" id="UP000049127">
    <property type="component" value="Unassembled WGS sequence"/>
</dbReference>
<evidence type="ECO:0000313" key="3">
    <source>
        <dbReference type="Proteomes" id="UP000049127"/>
    </source>
</evidence>
<evidence type="ECO:0000313" key="2">
    <source>
        <dbReference type="EMBL" id="CEQ04117.1"/>
    </source>
</evidence>
<accession>A0A0C7QU06</accession>
<proteinExistence type="predicted"/>
<dbReference type="AlphaFoldDB" id="A0A0C7QU06"/>
<dbReference type="InterPro" id="IPR003497">
    <property type="entry name" value="BRO_N_domain"/>
</dbReference>
<dbReference type="Pfam" id="PF02498">
    <property type="entry name" value="Bro-N"/>
    <property type="match status" value="1"/>
</dbReference>
<dbReference type="EMBL" id="CEKZ01000003">
    <property type="protein sequence ID" value="CEQ04117.1"/>
    <property type="molecule type" value="Genomic_DNA"/>
</dbReference>
<sequence>MMELQVIDKRNILNHEVTTYGDLENPLFLAKDVANWIGHSNHRAMINMVDEDEKVKAIIPVSNNYGVQNESTWFLTEDGLYEVLMQSRKPIAKDFKKKVKKLLKDLRLGSDPYKNMSKELQAIFMIDRRTVEMDTRLSKLENTMTIDYSQQEELRMTANRTVVEMLDGKGSQAYKKFKNRVFQDLWRSYKRQFRVNSYKNTAVKDYEEAINYIENWKPDEVIAYAISGLNNQASFA</sequence>
<reference evidence="2 3" key="1">
    <citation type="submission" date="2015-01" db="EMBL/GenBank/DDBJ databases">
        <authorList>
            <person name="Aslett A.Martin."/>
            <person name="De Silva Nishadi"/>
        </authorList>
    </citation>
    <scope>NUCLEOTIDE SEQUENCE [LARGE SCALE GENOMIC DNA]</scope>
    <source>
        <strain evidence="2 3">R28058</strain>
    </source>
</reference>
<dbReference type="SMART" id="SM01040">
    <property type="entry name" value="Bro-N"/>
    <property type="match status" value="1"/>
</dbReference>
<evidence type="ECO:0000259" key="1">
    <source>
        <dbReference type="PROSITE" id="PS51750"/>
    </source>
</evidence>
<gene>
    <name evidence="2" type="ORF">R28058_18501</name>
</gene>
<organism evidence="2 3">
    <name type="scientific">Paraclostridium sordellii</name>
    <name type="common">Clostridium sordellii</name>
    <dbReference type="NCBI Taxonomy" id="1505"/>
    <lineage>
        <taxon>Bacteria</taxon>
        <taxon>Bacillati</taxon>
        <taxon>Bacillota</taxon>
        <taxon>Clostridia</taxon>
        <taxon>Peptostreptococcales</taxon>
        <taxon>Peptostreptococcaceae</taxon>
        <taxon>Paraclostridium</taxon>
    </lineage>
</organism>
<dbReference type="OrthoDB" id="1753001at2"/>
<dbReference type="Pfam" id="PF10552">
    <property type="entry name" value="ORF6C"/>
    <property type="match status" value="1"/>
</dbReference>
<feature type="domain" description="Bro-N" evidence="1">
    <location>
        <begin position="1"/>
        <end position="110"/>
    </location>
</feature>
<dbReference type="InterPro" id="IPR018878">
    <property type="entry name" value="ORF6C_dom"/>
</dbReference>
<dbReference type="RefSeq" id="WP_081014780.1">
    <property type="nucleotide sequence ID" value="NZ_CEKZ01000003.1"/>
</dbReference>
<dbReference type="PROSITE" id="PS51750">
    <property type="entry name" value="BRO_N"/>
    <property type="match status" value="1"/>
</dbReference>
<name>A0A0C7QU06_PARSO</name>
<protein>
    <submittedName>
        <fullName evidence="2">Prophage antirepressor</fullName>
    </submittedName>
</protein>